<keyword evidence="3" id="KW-0574">Periplasm</keyword>
<evidence type="ECO:0000313" key="6">
    <source>
        <dbReference type="Proteomes" id="UP001597353"/>
    </source>
</evidence>
<dbReference type="Gene3D" id="3.40.190.170">
    <property type="entry name" value="Bacterial extracellular solute-binding protein, family 7"/>
    <property type="match status" value="1"/>
</dbReference>
<organism evidence="5 6">
    <name type="scientific">Halodurantibacterium flavum</name>
    <dbReference type="NCBI Taxonomy" id="1382802"/>
    <lineage>
        <taxon>Bacteria</taxon>
        <taxon>Pseudomonadati</taxon>
        <taxon>Pseudomonadota</taxon>
        <taxon>Alphaproteobacteria</taxon>
        <taxon>Rhodobacterales</taxon>
        <taxon>Paracoccaceae</taxon>
        <taxon>Halodurantibacterium</taxon>
    </lineage>
</organism>
<dbReference type="Proteomes" id="UP001597353">
    <property type="component" value="Unassembled WGS sequence"/>
</dbReference>
<dbReference type="Gene3D" id="3.40.190.10">
    <property type="entry name" value="Periplasmic binding protein-like II"/>
    <property type="match status" value="1"/>
</dbReference>
<evidence type="ECO:0000313" key="5">
    <source>
        <dbReference type="EMBL" id="MFD1911158.1"/>
    </source>
</evidence>
<evidence type="ECO:0000256" key="1">
    <source>
        <dbReference type="ARBA" id="ARBA00004418"/>
    </source>
</evidence>
<keyword evidence="2 4" id="KW-0732">Signal</keyword>
<dbReference type="Pfam" id="PF03480">
    <property type="entry name" value="DctP"/>
    <property type="match status" value="1"/>
</dbReference>
<evidence type="ECO:0000256" key="3">
    <source>
        <dbReference type="ARBA" id="ARBA00022764"/>
    </source>
</evidence>
<dbReference type="EMBL" id="JBHUGH010000002">
    <property type="protein sequence ID" value="MFD1911158.1"/>
    <property type="molecule type" value="Genomic_DNA"/>
</dbReference>
<accession>A0ABW4S1F6</accession>
<name>A0ABW4S1F6_9RHOB</name>
<comment type="subcellular location">
    <subcellularLocation>
        <location evidence="1">Periplasm</location>
    </subcellularLocation>
</comment>
<dbReference type="InterPro" id="IPR006311">
    <property type="entry name" value="TAT_signal"/>
</dbReference>
<dbReference type="PIRSF" id="PIRSF039026">
    <property type="entry name" value="SiaP"/>
    <property type="match status" value="1"/>
</dbReference>
<reference evidence="6" key="1">
    <citation type="journal article" date="2019" name="Int. J. Syst. Evol. Microbiol.">
        <title>The Global Catalogue of Microorganisms (GCM) 10K type strain sequencing project: providing services to taxonomists for standard genome sequencing and annotation.</title>
        <authorList>
            <consortium name="The Broad Institute Genomics Platform"/>
            <consortium name="The Broad Institute Genome Sequencing Center for Infectious Disease"/>
            <person name="Wu L."/>
            <person name="Ma J."/>
        </authorList>
    </citation>
    <scope>NUCLEOTIDE SEQUENCE [LARGE SCALE GENOMIC DNA]</scope>
    <source>
        <strain evidence="6">CGMCC 4.7242</strain>
    </source>
</reference>
<evidence type="ECO:0000256" key="4">
    <source>
        <dbReference type="SAM" id="SignalP"/>
    </source>
</evidence>
<dbReference type="PANTHER" id="PTHR33376">
    <property type="match status" value="1"/>
</dbReference>
<protein>
    <submittedName>
        <fullName evidence="5">TRAP transporter substrate-binding protein</fullName>
    </submittedName>
</protein>
<dbReference type="PROSITE" id="PS51318">
    <property type="entry name" value="TAT"/>
    <property type="match status" value="1"/>
</dbReference>
<gene>
    <name evidence="5" type="ORF">ACFSGJ_02905</name>
</gene>
<proteinExistence type="predicted"/>
<feature type="signal peptide" evidence="4">
    <location>
        <begin position="1"/>
        <end position="31"/>
    </location>
</feature>
<dbReference type="PANTHER" id="PTHR33376:SF5">
    <property type="entry name" value="EXTRACYTOPLASMIC SOLUTE RECEPTOR PROTEIN"/>
    <property type="match status" value="1"/>
</dbReference>
<sequence>MDRRKFLSASAVTAVGAGIAAPLAAPTVARAQDTFNWRMTNSYGPTAPFYTVGPGSPTDMIEKIRIMSGGRLNIQHFAAGELIPAFEGFDAVQQGVIEMNASNSYFWSGNVFAAQYFTTVPFGMSFMGHMAWLFHGGGLELWQETYEPFGLVAFPMNSTGVQMTGWFREPIEDLGQLNGLRMRIPGLAGRVYASLGVDTRLLPGGEIFPALERGVIDAAEFVGPYQDRALGLHQAARFYHTSGWHEPATTGELLISRTAWDSLPEDLQMIVRQASQAACLESLIWSESVNGPAMTDLVENHGVTAAPLPAPVIAALREATMDVLETEANASEITRKVHDSYFAFKADHDGWARSSEVSWFNDILGM</sequence>
<dbReference type="RefSeq" id="WP_390259342.1">
    <property type="nucleotide sequence ID" value="NZ_JBHUGH010000002.1"/>
</dbReference>
<dbReference type="InterPro" id="IPR026289">
    <property type="entry name" value="SBP_TakP-like"/>
</dbReference>
<dbReference type="InterPro" id="IPR018389">
    <property type="entry name" value="DctP_fam"/>
</dbReference>
<feature type="chain" id="PRO_5046440520" evidence="4">
    <location>
        <begin position="32"/>
        <end position="366"/>
    </location>
</feature>
<evidence type="ECO:0000256" key="2">
    <source>
        <dbReference type="ARBA" id="ARBA00022729"/>
    </source>
</evidence>
<comment type="caution">
    <text evidence="5">The sequence shown here is derived from an EMBL/GenBank/DDBJ whole genome shotgun (WGS) entry which is preliminary data.</text>
</comment>
<dbReference type="CDD" id="cd13604">
    <property type="entry name" value="PBP2_TRAP_ketoacid_lactate_like"/>
    <property type="match status" value="1"/>
</dbReference>
<keyword evidence="6" id="KW-1185">Reference proteome</keyword>
<dbReference type="InterPro" id="IPR038404">
    <property type="entry name" value="TRAP_DctP_sf"/>
</dbReference>